<evidence type="ECO:0000259" key="1">
    <source>
        <dbReference type="Pfam" id="PF01609"/>
    </source>
</evidence>
<comment type="caution">
    <text evidence="3">The sequence shown here is derived from an EMBL/GenBank/DDBJ whole genome shotgun (WGS) entry which is preliminary data.</text>
</comment>
<dbReference type="InterPro" id="IPR002559">
    <property type="entry name" value="Transposase_11"/>
</dbReference>
<dbReference type="Gene3D" id="3.90.350.10">
    <property type="entry name" value="Transposase Inhibitor Protein From Tn5, Chain A, domain 1"/>
    <property type="match status" value="1"/>
</dbReference>
<dbReference type="Pfam" id="PF01609">
    <property type="entry name" value="DDE_Tnp_1"/>
    <property type="match status" value="1"/>
</dbReference>
<dbReference type="RefSeq" id="WP_378213681.1">
    <property type="nucleotide sequence ID" value="NZ_JBHUOJ010000047.1"/>
</dbReference>
<feature type="domain" description="Transposase IS4-like" evidence="1">
    <location>
        <begin position="194"/>
        <end position="348"/>
    </location>
</feature>
<keyword evidence="4" id="KW-1185">Reference proteome</keyword>
<sequence>DLKDKRLLNRGNSILNRLFANSIYSIRQLASNDSEAKAMYRFLQNDNVSEGDIVKNMSSNCAGCVERKSVLCIQDTSEVNLYNHRNRIKKDGYIGTTNAGEGGLGFFIHPSLVLDSHTLMPFGFADVKVWNRGLEQALKDRSHYKNMLPIEEKESYKWIASSLNTKKVLTKASEIIIIQDREGDIYEQFCLVPDAKTHLLVRAKSNRSLQGKQKLFEHLSNQPLQGTYTVELEGDKRKNLKKRMATIEVRFSEVTISANQYNHKSLPRHMALYAIEAREAGKNIKNPIHWRLLTTKKVEALPMALQCIEWYTCRWIIEEVFRILKKEGFDIEASELSQGKAIRKLCLMMLETIIKLFIMQIAYATEEGTEPGSCFSEEELECLEAQIAQLEGNTQKLKNPYKPTDLKRYIWAIARLGGWKGYLSERKPGITTFWK</sequence>
<protein>
    <submittedName>
        <fullName evidence="3">IS4 family transposase</fullName>
    </submittedName>
</protein>
<dbReference type="EMBL" id="JBHUOJ010000047">
    <property type="protein sequence ID" value="MFD2835563.1"/>
    <property type="molecule type" value="Genomic_DNA"/>
</dbReference>
<dbReference type="InterPro" id="IPR038215">
    <property type="entry name" value="TN5-like_N_sf"/>
</dbReference>
<gene>
    <name evidence="3" type="ORF">ACFSYS_19880</name>
</gene>
<organism evidence="3 4">
    <name type="scientific">Christiangramia antarctica</name>
    <dbReference type="NCBI Taxonomy" id="2058158"/>
    <lineage>
        <taxon>Bacteria</taxon>
        <taxon>Pseudomonadati</taxon>
        <taxon>Bacteroidota</taxon>
        <taxon>Flavobacteriia</taxon>
        <taxon>Flavobacteriales</taxon>
        <taxon>Flavobacteriaceae</taxon>
        <taxon>Christiangramia</taxon>
    </lineage>
</organism>
<dbReference type="PANTHER" id="PTHR37319">
    <property type="entry name" value="TRANSPOSASE"/>
    <property type="match status" value="1"/>
</dbReference>
<proteinExistence type="predicted"/>
<name>A0ABW5XAG0_9FLAO</name>
<feature type="domain" description="Transposase Tn5-like N-terminal" evidence="2">
    <location>
        <begin position="1"/>
        <end position="48"/>
    </location>
</feature>
<dbReference type="InterPro" id="IPR047768">
    <property type="entry name" value="Tn5p-like"/>
</dbReference>
<evidence type="ECO:0000313" key="3">
    <source>
        <dbReference type="EMBL" id="MFD2835563.1"/>
    </source>
</evidence>
<dbReference type="Pfam" id="PF14706">
    <property type="entry name" value="Tnp_DNA_bind"/>
    <property type="match status" value="1"/>
</dbReference>
<dbReference type="Proteomes" id="UP001597438">
    <property type="component" value="Unassembled WGS sequence"/>
</dbReference>
<dbReference type="InterPro" id="IPR014735">
    <property type="entry name" value="Transposase_Tn5-like_N"/>
</dbReference>
<dbReference type="NCBIfam" id="NF033590">
    <property type="entry name" value="transpos_IS4_3"/>
    <property type="match status" value="1"/>
</dbReference>
<evidence type="ECO:0000313" key="4">
    <source>
        <dbReference type="Proteomes" id="UP001597438"/>
    </source>
</evidence>
<dbReference type="InterPro" id="IPR014737">
    <property type="entry name" value="Transposase_Tn5-like_C"/>
</dbReference>
<accession>A0ABW5XAG0</accession>
<dbReference type="Gene3D" id="1.10.740.10">
    <property type="entry name" value="Transferase Inhibitor Protein From Tn5, Chain"/>
    <property type="match status" value="1"/>
</dbReference>
<feature type="non-terminal residue" evidence="3">
    <location>
        <position position="1"/>
    </location>
</feature>
<feature type="non-terminal residue" evidence="3">
    <location>
        <position position="435"/>
    </location>
</feature>
<dbReference type="InterPro" id="IPR054836">
    <property type="entry name" value="Tn5_transposase"/>
</dbReference>
<dbReference type="Gene3D" id="1.10.246.40">
    <property type="entry name" value="Tn5 transposase, domain 1"/>
    <property type="match status" value="1"/>
</dbReference>
<evidence type="ECO:0000259" key="2">
    <source>
        <dbReference type="Pfam" id="PF14706"/>
    </source>
</evidence>
<dbReference type="PANTHER" id="PTHR37319:SF1">
    <property type="entry name" value="TRANSPOSASE TN5 DIMERISATION DOMAIN-CONTAINING PROTEIN"/>
    <property type="match status" value="1"/>
</dbReference>
<reference evidence="4" key="1">
    <citation type="journal article" date="2019" name="Int. J. Syst. Evol. Microbiol.">
        <title>The Global Catalogue of Microorganisms (GCM) 10K type strain sequencing project: providing services to taxonomists for standard genome sequencing and annotation.</title>
        <authorList>
            <consortium name="The Broad Institute Genomics Platform"/>
            <consortium name="The Broad Institute Genome Sequencing Center for Infectious Disease"/>
            <person name="Wu L."/>
            <person name="Ma J."/>
        </authorList>
    </citation>
    <scope>NUCLEOTIDE SEQUENCE [LARGE SCALE GENOMIC DNA]</scope>
    <source>
        <strain evidence="4">KCTC 52925</strain>
    </source>
</reference>
<dbReference type="SUPFAM" id="SSF53098">
    <property type="entry name" value="Ribonuclease H-like"/>
    <property type="match status" value="1"/>
</dbReference>
<dbReference type="InterPro" id="IPR012337">
    <property type="entry name" value="RNaseH-like_sf"/>
</dbReference>